<gene>
    <name evidence="9" type="ORF">ACETIH_17665</name>
</gene>
<dbReference type="PANTHER" id="PTHR11080:SF2">
    <property type="entry name" value="LD05707P"/>
    <property type="match status" value="1"/>
</dbReference>
<reference evidence="9 10" key="1">
    <citation type="submission" date="2024-09" db="EMBL/GenBank/DDBJ databases">
        <title>Nodulacao em especies de Leguminosae Basais da Amazonia e Caracterizacao dos Rizobios e Bacterias Associadas aos Nodulos.</title>
        <authorList>
            <person name="Jambeiro I.C.A."/>
            <person name="Lopes I.S."/>
            <person name="Aguiar E.R.G.R."/>
            <person name="Santos A.F.J."/>
            <person name="Dos Santos J.M.F."/>
            <person name="Gross E."/>
        </authorList>
    </citation>
    <scope>NUCLEOTIDE SEQUENCE [LARGE SCALE GENOMIC DNA]</scope>
    <source>
        <strain evidence="9 10">BRUESC1165</strain>
    </source>
</reference>
<dbReference type="InterPro" id="IPR036380">
    <property type="entry name" value="Isochorismatase-like_sf"/>
</dbReference>
<dbReference type="RefSeq" id="WP_377030412.1">
    <property type="nucleotide sequence ID" value="NZ_JBHOMY010000056.1"/>
</dbReference>
<comment type="caution">
    <text evidence="9">The sequence shown here is derived from an EMBL/GenBank/DDBJ whole genome shotgun (WGS) entry which is preliminary data.</text>
</comment>
<comment type="similarity">
    <text evidence="1">Belongs to the isochorismatase family.</text>
</comment>
<sequence>MVKLSDQDILIIVDVQYDFLPGGSLAVPQGGAVIEPINVLAKAFRHVVLTQDWHPKGHASFASSHPGRQPFEAIDLHYGPQVLWPDHCVQGTPGSEISRELDIPHAQLVIRKGYNAGIDSYSGFKEADRQTSTGLEGYLRERRFRRVFCAGLALDFCVAWTALDAAAAGFETYVIEDASRAINTDGSLTRAQSDMGAAGVQIISSAQVDGS</sequence>
<evidence type="ECO:0000256" key="5">
    <source>
        <dbReference type="ARBA" id="ARBA00037900"/>
    </source>
</evidence>
<name>A0ABV6YBV0_9HYPH</name>
<keyword evidence="4" id="KW-0378">Hydrolase</keyword>
<dbReference type="Proteomes" id="UP001593940">
    <property type="component" value="Unassembled WGS sequence"/>
</dbReference>
<dbReference type="InterPro" id="IPR052347">
    <property type="entry name" value="Isochorismatase_Nicotinamidase"/>
</dbReference>
<dbReference type="InterPro" id="IPR000868">
    <property type="entry name" value="Isochorismatase-like_dom"/>
</dbReference>
<dbReference type="PANTHER" id="PTHR11080">
    <property type="entry name" value="PYRAZINAMIDASE/NICOTINAMIDASE"/>
    <property type="match status" value="1"/>
</dbReference>
<evidence type="ECO:0000313" key="9">
    <source>
        <dbReference type="EMBL" id="MFC1458492.1"/>
    </source>
</evidence>
<evidence type="ECO:0000256" key="7">
    <source>
        <dbReference type="ARBA" id="ARBA00043224"/>
    </source>
</evidence>
<dbReference type="EC" id="3.5.1.19" evidence="6"/>
<keyword evidence="3" id="KW-0479">Metal-binding</keyword>
<evidence type="ECO:0000256" key="1">
    <source>
        <dbReference type="ARBA" id="ARBA00006336"/>
    </source>
</evidence>
<proteinExistence type="inferred from homology"/>
<dbReference type="CDD" id="cd01011">
    <property type="entry name" value="nicotinamidase"/>
    <property type="match status" value="1"/>
</dbReference>
<evidence type="ECO:0000256" key="3">
    <source>
        <dbReference type="ARBA" id="ARBA00022723"/>
    </source>
</evidence>
<keyword evidence="2" id="KW-0662">Pyridine nucleotide biosynthesis</keyword>
<evidence type="ECO:0000256" key="4">
    <source>
        <dbReference type="ARBA" id="ARBA00022801"/>
    </source>
</evidence>
<feature type="domain" description="Isochorismatase-like" evidence="8">
    <location>
        <begin position="9"/>
        <end position="207"/>
    </location>
</feature>
<evidence type="ECO:0000256" key="2">
    <source>
        <dbReference type="ARBA" id="ARBA00022642"/>
    </source>
</evidence>
<accession>A0ABV6YBV0</accession>
<dbReference type="Gene3D" id="3.40.50.850">
    <property type="entry name" value="Isochorismatase-like"/>
    <property type="match status" value="1"/>
</dbReference>
<evidence type="ECO:0000259" key="8">
    <source>
        <dbReference type="Pfam" id="PF00857"/>
    </source>
</evidence>
<dbReference type="SUPFAM" id="SSF52499">
    <property type="entry name" value="Isochorismatase-like hydrolases"/>
    <property type="match status" value="1"/>
</dbReference>
<keyword evidence="10" id="KW-1185">Reference proteome</keyword>
<organism evidence="9 10">
    <name type="scientific">Microvirga arabica</name>
    <dbReference type="NCBI Taxonomy" id="1128671"/>
    <lineage>
        <taxon>Bacteria</taxon>
        <taxon>Pseudomonadati</taxon>
        <taxon>Pseudomonadota</taxon>
        <taxon>Alphaproteobacteria</taxon>
        <taxon>Hyphomicrobiales</taxon>
        <taxon>Methylobacteriaceae</taxon>
        <taxon>Microvirga</taxon>
    </lineage>
</organism>
<evidence type="ECO:0000313" key="10">
    <source>
        <dbReference type="Proteomes" id="UP001593940"/>
    </source>
</evidence>
<dbReference type="Pfam" id="PF00857">
    <property type="entry name" value="Isochorismatase"/>
    <property type="match status" value="1"/>
</dbReference>
<comment type="pathway">
    <text evidence="5">Cofactor biosynthesis; nicotinate biosynthesis; nicotinate from nicotinamide: step 1/1.</text>
</comment>
<protein>
    <recommendedName>
        <fullName evidence="6">nicotinamidase</fullName>
        <ecNumber evidence="6">3.5.1.19</ecNumber>
    </recommendedName>
    <alternativeName>
        <fullName evidence="7">Nicotinamide deamidase</fullName>
    </alternativeName>
</protein>
<evidence type="ECO:0000256" key="6">
    <source>
        <dbReference type="ARBA" id="ARBA00039017"/>
    </source>
</evidence>
<dbReference type="EMBL" id="JBHOMY010000056">
    <property type="protein sequence ID" value="MFC1458492.1"/>
    <property type="molecule type" value="Genomic_DNA"/>
</dbReference>